<feature type="region of interest" description="Disordered" evidence="1">
    <location>
        <begin position="612"/>
        <end position="647"/>
    </location>
</feature>
<feature type="compositionally biased region" description="Basic residues" evidence="1">
    <location>
        <begin position="289"/>
        <end position="301"/>
    </location>
</feature>
<gene>
    <name evidence="3" type="ORF">AYI69_g1785</name>
</gene>
<dbReference type="AlphaFoldDB" id="A0A1R1YPB9"/>
<dbReference type="GO" id="GO:0010971">
    <property type="term" value="P:positive regulation of G2/M transition of mitotic cell cycle"/>
    <property type="evidence" value="ECO:0007669"/>
    <property type="project" value="TreeGrafter"/>
</dbReference>
<accession>A0A1R1YPB9</accession>
<sequence length="768" mass="85044">MNTDWVNIEFSAISELKNDIYMYTTTSSPPSSDSPVSSEDNSFIYSQPQTPRTNSPEIQNQQDSAQTLIKSLIWLPARVHPEISPNQYSEWISKYGNHVGTLECSTKRRNSILGIKKNPSSKSDSNSIKLHPLSDPQYQYQDENIPYMVNMDRESSLKRSKLLNKRRDSRSQRHGPSLKDQKPSKLASLIPETDSASNQIKNSRFSNPQNITTNDPIKLSPLSLLSNSNSNFINSNINNNNNNTSPSENASSISPTANNVTTSPSQSTSPNLISPQNPIATSNTDQHKKSPKKSVAPKKKKKLFQNGISFFGIGKKSSDHKHLKNISAHPHNKNESLPDNNRPSITSPSDLQPNSSKHDIPSILTPVRPIPNQFNPSKSQIKPIVRYPLHVERAIYQLAGIKLSDNKRPLQQQVLLSNMMYWYFDLINPFKNPLSPQSSNQPQYSSSTPSQPSPQTQYNNNNSIYAQNISPQPINVNNNSSYDYINESLGFETLSVDNDDSFDAPDNSLSNVSSIDTSFDNTSISSSLSFSTNSLDISHQQSNTNSSLISNNIISLSASNSSFSSTETVYDSNNFSNSSYPAISQSNSAPQFPIDSPVFNSSIEDQKLLYASPNNNISNSNNNLYNTNNTPSSNTPKNSLNKNSSSIKNFFEKPKPKILSRVSKSQNKSSHNSSNDPILAFNDTSNPIVRDFSLFDPSPSSPPKFGDLLSISINNDPIKVDSFSYPNTSLNTSATNPLPSNNNDISIDDENVPLVLYQTTRNTATFFV</sequence>
<feature type="domain" description="Protein Zds1 C-terminal" evidence="2">
    <location>
        <begin position="376"/>
        <end position="428"/>
    </location>
</feature>
<evidence type="ECO:0000313" key="4">
    <source>
        <dbReference type="Proteomes" id="UP000187429"/>
    </source>
</evidence>
<dbReference type="Pfam" id="PF08632">
    <property type="entry name" value="Zds_C"/>
    <property type="match status" value="1"/>
</dbReference>
<comment type="caution">
    <text evidence="3">The sequence shown here is derived from an EMBL/GenBank/DDBJ whole genome shotgun (WGS) entry which is preliminary data.</text>
</comment>
<evidence type="ECO:0000256" key="1">
    <source>
        <dbReference type="SAM" id="MobiDB-lite"/>
    </source>
</evidence>
<dbReference type="PANTHER" id="PTHR28089">
    <property type="entry name" value="PROTEIN ZDS1-RELATED"/>
    <property type="match status" value="1"/>
</dbReference>
<dbReference type="GO" id="GO:0030010">
    <property type="term" value="P:establishment of cell polarity"/>
    <property type="evidence" value="ECO:0007669"/>
    <property type="project" value="TreeGrafter"/>
</dbReference>
<feature type="region of interest" description="Disordered" evidence="1">
    <location>
        <begin position="434"/>
        <end position="472"/>
    </location>
</feature>
<dbReference type="InterPro" id="IPR013941">
    <property type="entry name" value="ZDS1_C"/>
</dbReference>
<keyword evidence="4" id="KW-1185">Reference proteome</keyword>
<feature type="compositionally biased region" description="Low complexity" evidence="1">
    <location>
        <begin position="434"/>
        <end position="463"/>
    </location>
</feature>
<dbReference type="Proteomes" id="UP000187429">
    <property type="component" value="Unassembled WGS sequence"/>
</dbReference>
<feature type="compositionally biased region" description="Polar residues" evidence="1">
    <location>
        <begin position="335"/>
        <end position="355"/>
    </location>
</feature>
<feature type="compositionally biased region" description="Low complexity" evidence="1">
    <location>
        <begin position="235"/>
        <end position="252"/>
    </location>
</feature>
<evidence type="ECO:0000313" key="3">
    <source>
        <dbReference type="EMBL" id="OMJ28733.1"/>
    </source>
</evidence>
<name>A0A1R1YPB9_9FUNG</name>
<feature type="compositionally biased region" description="Low complexity" evidence="1">
    <location>
        <begin position="26"/>
        <end position="38"/>
    </location>
</feature>
<dbReference type="EMBL" id="LSSM01000492">
    <property type="protein sequence ID" value="OMJ28733.1"/>
    <property type="molecule type" value="Genomic_DNA"/>
</dbReference>
<feature type="region of interest" description="Disordered" evidence="1">
    <location>
        <begin position="314"/>
        <end position="378"/>
    </location>
</feature>
<feature type="compositionally biased region" description="Polar residues" evidence="1">
    <location>
        <begin position="39"/>
        <end position="59"/>
    </location>
</feature>
<feature type="compositionally biased region" description="Polar residues" evidence="1">
    <location>
        <begin position="253"/>
        <end position="284"/>
    </location>
</feature>
<feature type="region of interest" description="Disordered" evidence="1">
    <location>
        <begin position="660"/>
        <end position="679"/>
    </location>
</feature>
<feature type="compositionally biased region" description="Basic and acidic residues" evidence="1">
    <location>
        <begin position="165"/>
        <end position="183"/>
    </location>
</feature>
<reference evidence="4" key="1">
    <citation type="submission" date="2017-01" db="EMBL/GenBank/DDBJ databases">
        <authorList>
            <person name="Wang Y."/>
            <person name="White M."/>
            <person name="Kvist S."/>
            <person name="Moncalvo J.-M."/>
        </authorList>
    </citation>
    <scope>NUCLEOTIDE SEQUENCE [LARGE SCALE GENOMIC DNA]</scope>
    <source>
        <strain evidence="4">ID-206-W2</strain>
    </source>
</reference>
<feature type="region of interest" description="Disordered" evidence="1">
    <location>
        <begin position="163"/>
        <end position="216"/>
    </location>
</feature>
<feature type="region of interest" description="Disordered" evidence="1">
    <location>
        <begin position="114"/>
        <end position="140"/>
    </location>
</feature>
<dbReference type="PANTHER" id="PTHR28089:SF1">
    <property type="entry name" value="PROTEIN ZDS1-RELATED"/>
    <property type="match status" value="1"/>
</dbReference>
<feature type="region of interest" description="Disordered" evidence="1">
    <location>
        <begin position="26"/>
        <end position="59"/>
    </location>
</feature>
<dbReference type="InterPro" id="IPR040206">
    <property type="entry name" value="Zds1/2"/>
</dbReference>
<protein>
    <submittedName>
        <fullName evidence="3">Protein zds1</fullName>
    </submittedName>
</protein>
<feature type="compositionally biased region" description="Low complexity" evidence="1">
    <location>
        <begin position="115"/>
        <end position="129"/>
    </location>
</feature>
<feature type="compositionally biased region" description="Polar residues" evidence="1">
    <location>
        <begin position="194"/>
        <end position="215"/>
    </location>
</feature>
<feature type="region of interest" description="Disordered" evidence="1">
    <location>
        <begin position="235"/>
        <end position="301"/>
    </location>
</feature>
<feature type="compositionally biased region" description="Low complexity" evidence="1">
    <location>
        <begin position="663"/>
        <end position="675"/>
    </location>
</feature>
<dbReference type="GO" id="GO:0005737">
    <property type="term" value="C:cytoplasm"/>
    <property type="evidence" value="ECO:0007669"/>
    <property type="project" value="TreeGrafter"/>
</dbReference>
<organism evidence="3 4">
    <name type="scientific">Smittium culicis</name>
    <dbReference type="NCBI Taxonomy" id="133412"/>
    <lineage>
        <taxon>Eukaryota</taxon>
        <taxon>Fungi</taxon>
        <taxon>Fungi incertae sedis</taxon>
        <taxon>Zoopagomycota</taxon>
        <taxon>Kickxellomycotina</taxon>
        <taxon>Harpellomycetes</taxon>
        <taxon>Harpellales</taxon>
        <taxon>Legeriomycetaceae</taxon>
        <taxon>Smittium</taxon>
    </lineage>
</organism>
<dbReference type="OrthoDB" id="5589766at2759"/>
<evidence type="ECO:0000259" key="2">
    <source>
        <dbReference type="SMART" id="SM01327"/>
    </source>
</evidence>
<dbReference type="SMART" id="SM01327">
    <property type="entry name" value="Zds_C"/>
    <property type="match status" value="1"/>
</dbReference>
<proteinExistence type="predicted"/>